<dbReference type="Gene3D" id="3.40.190.10">
    <property type="entry name" value="Periplasmic binding protein-like II"/>
    <property type="match status" value="2"/>
</dbReference>
<evidence type="ECO:0000313" key="2">
    <source>
        <dbReference type="EMBL" id="HHM97174.1"/>
    </source>
</evidence>
<keyword evidence="1" id="KW-0732">Signal</keyword>
<dbReference type="CDD" id="cd13589">
    <property type="entry name" value="PBP2_polyamine_RpCGA009"/>
    <property type="match status" value="1"/>
</dbReference>
<dbReference type="PANTHER" id="PTHR30222">
    <property type="entry name" value="SPERMIDINE/PUTRESCINE-BINDING PERIPLASMIC PROTEIN"/>
    <property type="match status" value="1"/>
</dbReference>
<evidence type="ECO:0000256" key="1">
    <source>
        <dbReference type="ARBA" id="ARBA00022729"/>
    </source>
</evidence>
<sequence>MSQLPIQSWWPLARPMSRRRLFSLTSGLVLGWSAIQASCRGGTSDATPALPVREQAPQLVQVPGYDDPNRWRGRQLVVTSYGGALQDAMRQAFFEPFSRLTGCTIIEDFTDEAKLQTMVQAGDVQWDVVDLGTEAVIPFGRRGILESLDYARISTDGLFPELRLDYGIGWSFYSTCLAYRTDAFLSRPPNSWADFWDVSGFPGERALQKYAMYGPIEAALLADGVPADQLYPLDLDRAFRALNRIKPHIRVWWESGAQPAQLLSDGEIDLTDAWVSRIIILLEQGFQGISFTWNQGRLGSSCWVIPRGAKNSDVAYDFINFTLTAQTQEFFASLYPLGPANQRAFDNLSPERRRVLPSAPENKAVQVYPDYAWWAEHYTEVVERYNRWLTS</sequence>
<reference evidence="2" key="1">
    <citation type="journal article" date="2020" name="mSystems">
        <title>Genome- and Community-Level Interaction Insights into Carbon Utilization and Element Cycling Functions of Hydrothermarchaeota in Hydrothermal Sediment.</title>
        <authorList>
            <person name="Zhou Z."/>
            <person name="Liu Y."/>
            <person name="Xu W."/>
            <person name="Pan J."/>
            <person name="Luo Z.H."/>
            <person name="Li M."/>
        </authorList>
    </citation>
    <scope>NUCLEOTIDE SEQUENCE [LARGE SCALE GENOMIC DNA]</scope>
    <source>
        <strain evidence="2">SpSt-1065</strain>
    </source>
</reference>
<comment type="caution">
    <text evidence="2">The sequence shown here is derived from an EMBL/GenBank/DDBJ whole genome shotgun (WGS) entry which is preliminary data.</text>
</comment>
<name>A0A7C5VVV0_THERO</name>
<proteinExistence type="predicted"/>
<dbReference type="SUPFAM" id="SSF53850">
    <property type="entry name" value="Periplasmic binding protein-like II"/>
    <property type="match status" value="1"/>
</dbReference>
<gene>
    <name evidence="2" type="ORF">ENM21_08210</name>
</gene>
<dbReference type="InterPro" id="IPR006059">
    <property type="entry name" value="SBP"/>
</dbReference>
<dbReference type="EMBL" id="DRWX01000376">
    <property type="protein sequence ID" value="HHM97174.1"/>
    <property type="molecule type" value="Genomic_DNA"/>
</dbReference>
<dbReference type="AlphaFoldDB" id="A0A7C5VVV0"/>
<protein>
    <submittedName>
        <fullName evidence="2">ABC transporter substrate-binding protein</fullName>
    </submittedName>
</protein>
<dbReference type="PANTHER" id="PTHR30222:SF2">
    <property type="entry name" value="ABC TRANSPORTER SUBSTRATE-BINDING PROTEIN"/>
    <property type="match status" value="1"/>
</dbReference>
<dbReference type="Pfam" id="PF13416">
    <property type="entry name" value="SBP_bac_8"/>
    <property type="match status" value="1"/>
</dbReference>
<organism evidence="2">
    <name type="scientific">Thermomicrobium roseum</name>
    <dbReference type="NCBI Taxonomy" id="500"/>
    <lineage>
        <taxon>Bacteria</taxon>
        <taxon>Pseudomonadati</taxon>
        <taxon>Thermomicrobiota</taxon>
        <taxon>Thermomicrobia</taxon>
        <taxon>Thermomicrobiales</taxon>
        <taxon>Thermomicrobiaceae</taxon>
        <taxon>Thermomicrobium</taxon>
    </lineage>
</organism>
<accession>A0A7C5VVV0</accession>